<dbReference type="CDD" id="cd01428">
    <property type="entry name" value="ADK"/>
    <property type="match status" value="1"/>
</dbReference>
<dbReference type="HAMAP" id="MF_00235">
    <property type="entry name" value="Adenylate_kinase_Adk"/>
    <property type="match status" value="1"/>
</dbReference>
<dbReference type="InterPro" id="IPR033690">
    <property type="entry name" value="Adenylat_kinase_CS"/>
</dbReference>
<evidence type="ECO:0000256" key="2">
    <source>
        <dbReference type="ARBA" id="ARBA00022741"/>
    </source>
</evidence>
<dbReference type="GO" id="GO:0006139">
    <property type="term" value="P:nucleobase-containing compound metabolic process"/>
    <property type="evidence" value="ECO:0007669"/>
    <property type="project" value="InterPro"/>
</dbReference>
<dbReference type="OrthoDB" id="439792at2759"/>
<gene>
    <name evidence="5" type="ORF">AAJ76_1000042493</name>
</gene>
<dbReference type="RefSeq" id="XP_024331618.1">
    <property type="nucleotide sequence ID" value="XM_024473521.1"/>
</dbReference>
<dbReference type="PROSITE" id="PS00113">
    <property type="entry name" value="ADENYLATE_KINASE"/>
    <property type="match status" value="1"/>
</dbReference>
<comment type="similarity">
    <text evidence="4">Belongs to the adenylate kinase family.</text>
</comment>
<evidence type="ECO:0000313" key="5">
    <source>
        <dbReference type="EMBL" id="KKO75876.1"/>
    </source>
</evidence>
<dbReference type="Pfam" id="PF00406">
    <property type="entry name" value="ADK"/>
    <property type="match status" value="1"/>
</dbReference>
<dbReference type="GO" id="GO:0019205">
    <property type="term" value="F:nucleobase-containing compound kinase activity"/>
    <property type="evidence" value="ECO:0007669"/>
    <property type="project" value="InterPro"/>
</dbReference>
<dbReference type="EMBL" id="JPQZ01000010">
    <property type="protein sequence ID" value="KKO75876.1"/>
    <property type="molecule type" value="Genomic_DNA"/>
</dbReference>
<dbReference type="SUPFAM" id="SSF52540">
    <property type="entry name" value="P-loop containing nucleoside triphosphate hydrolases"/>
    <property type="match status" value="1"/>
</dbReference>
<dbReference type="AlphaFoldDB" id="A0A0F9WEU7"/>
<dbReference type="GeneID" id="36318415"/>
<proteinExistence type="inferred from homology"/>
<dbReference type="InterPro" id="IPR000850">
    <property type="entry name" value="Adenylat/UMP-CMP_kin"/>
</dbReference>
<keyword evidence="1 4" id="KW-0808">Transferase</keyword>
<dbReference type="VEuPathDB" id="MicrosporidiaDB:AAJ76_1000042493"/>
<organism evidence="5 6">
    <name type="scientific">Vairimorpha ceranae</name>
    <dbReference type="NCBI Taxonomy" id="40302"/>
    <lineage>
        <taxon>Eukaryota</taxon>
        <taxon>Fungi</taxon>
        <taxon>Fungi incertae sedis</taxon>
        <taxon>Microsporidia</taxon>
        <taxon>Nosematidae</taxon>
        <taxon>Vairimorpha</taxon>
    </lineage>
</organism>
<dbReference type="Gene3D" id="3.40.50.300">
    <property type="entry name" value="P-loop containing nucleotide triphosphate hydrolases"/>
    <property type="match status" value="1"/>
</dbReference>
<dbReference type="GO" id="GO:0005524">
    <property type="term" value="F:ATP binding"/>
    <property type="evidence" value="ECO:0007669"/>
    <property type="project" value="InterPro"/>
</dbReference>
<dbReference type="InterPro" id="IPR027417">
    <property type="entry name" value="P-loop_NTPase"/>
</dbReference>
<keyword evidence="3 4" id="KW-0418">Kinase</keyword>
<dbReference type="PRINTS" id="PR00094">
    <property type="entry name" value="ADENYLTKNASE"/>
</dbReference>
<comment type="caution">
    <text evidence="5">The sequence shown here is derived from an EMBL/GenBank/DDBJ whole genome shotgun (WGS) entry which is preliminary data.</text>
</comment>
<dbReference type="SMR" id="A0A0F9WEU7"/>
<keyword evidence="6" id="KW-1185">Reference proteome</keyword>
<keyword evidence="2" id="KW-0547">Nucleotide-binding</keyword>
<dbReference type="VEuPathDB" id="MicrosporidiaDB:NCER_102036"/>
<sequence length="179" mass="20664">MSHLIIVGPPGCGKGTISKKLAKDFNFKHVSTGDLLRNTGDKNVQEILKNGNFVSDECITQLIEEELLNNSCILDGFPRTLVQAEYLEKCKDKNINISLVLLINTSEKECIRRIQNREDQREDDRDVEVIRRRLKVYHMCTEPLIEFYKERNLLVTVNGNKTKDEVYNDVLEILKRKGI</sequence>
<evidence type="ECO:0000256" key="4">
    <source>
        <dbReference type="RuleBase" id="RU003330"/>
    </source>
</evidence>
<protein>
    <submittedName>
        <fullName evidence="5">Adenylate kinase</fullName>
    </submittedName>
</protein>
<evidence type="ECO:0000313" key="6">
    <source>
        <dbReference type="Proteomes" id="UP000034350"/>
    </source>
</evidence>
<name>A0A0F9WEU7_9MICR</name>
<dbReference type="PANTHER" id="PTHR23359">
    <property type="entry name" value="NUCLEOTIDE KINASE"/>
    <property type="match status" value="1"/>
</dbReference>
<accession>A0A0F9WEU7</accession>
<dbReference type="Proteomes" id="UP000034350">
    <property type="component" value="Unassembled WGS sequence"/>
</dbReference>
<evidence type="ECO:0000256" key="1">
    <source>
        <dbReference type="ARBA" id="ARBA00022679"/>
    </source>
</evidence>
<reference evidence="5 6" key="1">
    <citation type="journal article" date="2015" name="Environ. Microbiol.">
        <title>Genome analyses suggest the presence of polyploidy and recent human-driven expansions in eight global populations of the honeybee pathogen Nosema ceranae.</title>
        <authorList>
            <person name="Pelin A."/>
            <person name="Selman M."/>
            <person name="Aris-Brosou S."/>
            <person name="Farinelli L."/>
            <person name="Corradi N."/>
        </authorList>
    </citation>
    <scope>NUCLEOTIDE SEQUENCE [LARGE SCALE GENOMIC DNA]</scope>
    <source>
        <strain evidence="5 6">PA08 1199</strain>
    </source>
</reference>
<dbReference type="VEuPathDB" id="MicrosporidiaDB:G9O61_00g002970"/>
<evidence type="ECO:0000256" key="3">
    <source>
        <dbReference type="ARBA" id="ARBA00022777"/>
    </source>
</evidence>